<dbReference type="EMBL" id="SEOQ01000070">
    <property type="protein sequence ID" value="TFY71020.1"/>
    <property type="molecule type" value="Genomic_DNA"/>
</dbReference>
<gene>
    <name evidence="1" type="ORF">EVG20_g1980</name>
</gene>
<evidence type="ECO:0000313" key="1">
    <source>
        <dbReference type="EMBL" id="TFY71020.1"/>
    </source>
</evidence>
<dbReference type="Proteomes" id="UP000298327">
    <property type="component" value="Unassembled WGS sequence"/>
</dbReference>
<organism evidence="1 2">
    <name type="scientific">Dentipellis fragilis</name>
    <dbReference type="NCBI Taxonomy" id="205917"/>
    <lineage>
        <taxon>Eukaryota</taxon>
        <taxon>Fungi</taxon>
        <taxon>Dikarya</taxon>
        <taxon>Basidiomycota</taxon>
        <taxon>Agaricomycotina</taxon>
        <taxon>Agaricomycetes</taxon>
        <taxon>Russulales</taxon>
        <taxon>Hericiaceae</taxon>
        <taxon>Dentipellis</taxon>
    </lineage>
</organism>
<sequence>MHSLTHRDRVHPTPYQITLTHVSRRWRAVATQTPDLWTFLYISHTHKRLERLDAFLTRSASRPLDIVIRWCPFGSPADLINPPKPRVTNAKRDAELFGAFFVKLIPRVSRWAVFDFGSDAWRLMYTALTMLHSTSAPRLRSLLLRYYDVMDPVENTDPAWPAHSAFAPFGGGPLELQELIVRAVPLDWPRCVFAGLKSLTLGKNARSVGGPANEALRILERSPDLVSLRLEDEVIPNDPVVPVELHALEDLCVAHCNWDQTEWLPDRIVAPNLRALTLLPIAPLRSRVVDALMSVHATTGTSLLKPLRAFRTVPFGDELHSEQLNAFYEELHNIRVLVLDTNAYTTTDHVKLMFDLIYCPTGARHHLPNLTTMVVSLMDWAIMEILVKSRKNAGIPLKKIICSTTCVDSDRAHPFARDLEAFGTVEWPSAECPWECTLTDWLVFDAAVPGTREFEDACAQVKCHLH</sequence>
<reference evidence="1 2" key="1">
    <citation type="submission" date="2019-02" db="EMBL/GenBank/DDBJ databases">
        <title>Genome sequencing of the rare red list fungi Dentipellis fragilis.</title>
        <authorList>
            <person name="Buettner E."/>
            <person name="Kellner H."/>
        </authorList>
    </citation>
    <scope>NUCLEOTIDE SEQUENCE [LARGE SCALE GENOMIC DNA]</scope>
    <source>
        <strain evidence="1 2">DSM 105465</strain>
    </source>
</reference>
<evidence type="ECO:0000313" key="2">
    <source>
        <dbReference type="Proteomes" id="UP000298327"/>
    </source>
</evidence>
<comment type="caution">
    <text evidence="1">The sequence shown here is derived from an EMBL/GenBank/DDBJ whole genome shotgun (WGS) entry which is preliminary data.</text>
</comment>
<accession>A0A4Y9ZA34</accession>
<dbReference type="OrthoDB" id="3196471at2759"/>
<proteinExistence type="predicted"/>
<name>A0A4Y9ZA34_9AGAM</name>
<evidence type="ECO:0008006" key="3">
    <source>
        <dbReference type="Google" id="ProtNLM"/>
    </source>
</evidence>
<dbReference type="AlphaFoldDB" id="A0A4Y9ZA34"/>
<keyword evidence="2" id="KW-1185">Reference proteome</keyword>
<protein>
    <recommendedName>
        <fullName evidence="3">F-box domain-containing protein</fullName>
    </recommendedName>
</protein>